<dbReference type="Gene3D" id="3.40.50.720">
    <property type="entry name" value="NAD(P)-binding Rossmann-like Domain"/>
    <property type="match status" value="1"/>
</dbReference>
<dbReference type="EMBL" id="BOVJ01000164">
    <property type="protein sequence ID" value="GIQ66064.1"/>
    <property type="molecule type" value="Genomic_DNA"/>
</dbReference>
<organism evidence="2 3">
    <name type="scientific">Paenibacillus cisolokensis</name>
    <dbReference type="NCBI Taxonomy" id="1658519"/>
    <lineage>
        <taxon>Bacteria</taxon>
        <taxon>Bacillati</taxon>
        <taxon>Bacillota</taxon>
        <taxon>Bacilli</taxon>
        <taxon>Bacillales</taxon>
        <taxon>Paenibacillaceae</taxon>
        <taxon>Paenibacillus</taxon>
    </lineage>
</organism>
<proteinExistence type="predicted"/>
<keyword evidence="3" id="KW-1185">Reference proteome</keyword>
<dbReference type="RefSeq" id="WP_244863699.1">
    <property type="nucleotide sequence ID" value="NZ_BOVJ01000164.1"/>
</dbReference>
<evidence type="ECO:0000259" key="1">
    <source>
        <dbReference type="Pfam" id="PF00899"/>
    </source>
</evidence>
<dbReference type="PANTHER" id="PTHR10953:SF102">
    <property type="entry name" value="ADENYLYLTRANSFERASE AND SULFURTRANSFERASE MOCS3"/>
    <property type="match status" value="1"/>
</dbReference>
<dbReference type="InterPro" id="IPR035985">
    <property type="entry name" value="Ubiquitin-activating_enz"/>
</dbReference>
<sequence>MTAAGMQPSAEDRYARQIRFAPIGSDGQRRLADSSAVIVGLGALGSVIAQHLVRSGVGRLRLIDRDIVEWSNLQRQTLYNEEDVRRTMPKAEAAAAHLRAVNRAVAIEPVSADLSAANAEELLGGYPLILDGTDNMTVRYLINEYSVKNGIPWIYGGAVGSGGMTMTFVPGETPCLRCLFPELPAAGDLDTCETAGVFSPVVDIVGSLQAAEALKWLSENRQAMRKELVQVDVWTNGWMPLAANTGKRGDCPTCALRRFEMLEGGGVHASTRLCGKQTVQIIPPGRPQLSLDGLAARLALAGPVERNPYLVKLRVRETLTFILFPDGRALIQGTDDPAVARSVYAELLGV</sequence>
<dbReference type="CDD" id="cd00757">
    <property type="entry name" value="ThiF_MoeB_HesA_family"/>
    <property type="match status" value="1"/>
</dbReference>
<feature type="domain" description="THIF-type NAD/FAD binding fold" evidence="1">
    <location>
        <begin position="14"/>
        <end position="252"/>
    </location>
</feature>
<evidence type="ECO:0000313" key="2">
    <source>
        <dbReference type="EMBL" id="GIQ66064.1"/>
    </source>
</evidence>
<dbReference type="PANTHER" id="PTHR10953">
    <property type="entry name" value="UBIQUITIN-ACTIVATING ENZYME E1"/>
    <property type="match status" value="1"/>
</dbReference>
<dbReference type="Proteomes" id="UP000680304">
    <property type="component" value="Unassembled WGS sequence"/>
</dbReference>
<dbReference type="InterPro" id="IPR000594">
    <property type="entry name" value="ThiF_NAD_FAD-bd"/>
</dbReference>
<name>A0ABQ4NDP7_9BACL</name>
<reference evidence="2 3" key="1">
    <citation type="submission" date="2021-04" db="EMBL/GenBank/DDBJ databases">
        <title>Draft genome sequence of Paenibacillus cisolokensis, LC2-13A.</title>
        <authorList>
            <person name="Uke A."/>
            <person name="Chhe C."/>
            <person name="Baramee S."/>
            <person name="Kosugi A."/>
        </authorList>
    </citation>
    <scope>NUCLEOTIDE SEQUENCE [LARGE SCALE GENOMIC DNA]</scope>
    <source>
        <strain evidence="2 3">LC2-13A</strain>
    </source>
</reference>
<accession>A0ABQ4NDP7</accession>
<protein>
    <submittedName>
        <fullName evidence="2">Thiamine/molybdopterin biosynthesis protein MoeB</fullName>
    </submittedName>
</protein>
<dbReference type="InterPro" id="IPR045886">
    <property type="entry name" value="ThiF/MoeB/HesA"/>
</dbReference>
<dbReference type="Pfam" id="PF00899">
    <property type="entry name" value="ThiF"/>
    <property type="match status" value="1"/>
</dbReference>
<comment type="caution">
    <text evidence="2">The sequence shown here is derived from an EMBL/GenBank/DDBJ whole genome shotgun (WGS) entry which is preliminary data.</text>
</comment>
<dbReference type="SUPFAM" id="SSF69572">
    <property type="entry name" value="Activating enzymes of the ubiquitin-like proteins"/>
    <property type="match status" value="1"/>
</dbReference>
<evidence type="ECO:0000313" key="3">
    <source>
        <dbReference type="Proteomes" id="UP000680304"/>
    </source>
</evidence>
<gene>
    <name evidence="2" type="ORF">PACILC2_46320</name>
</gene>